<name>A0AAD9H1Z2_9PEZI</name>
<dbReference type="InterPro" id="IPR009057">
    <property type="entry name" value="Homeodomain-like_sf"/>
</dbReference>
<evidence type="ECO:0008006" key="3">
    <source>
        <dbReference type="Google" id="ProtNLM"/>
    </source>
</evidence>
<gene>
    <name evidence="1" type="ORF">LX32DRAFT_668932</name>
</gene>
<comment type="caution">
    <text evidence="1">The sequence shown here is derived from an EMBL/GenBank/DDBJ whole genome shotgun (WGS) entry which is preliminary data.</text>
</comment>
<dbReference type="SUPFAM" id="SSF46689">
    <property type="entry name" value="Homeodomain-like"/>
    <property type="match status" value="1"/>
</dbReference>
<organism evidence="1 2">
    <name type="scientific">Colletotrichum zoysiae</name>
    <dbReference type="NCBI Taxonomy" id="1216348"/>
    <lineage>
        <taxon>Eukaryota</taxon>
        <taxon>Fungi</taxon>
        <taxon>Dikarya</taxon>
        <taxon>Ascomycota</taxon>
        <taxon>Pezizomycotina</taxon>
        <taxon>Sordariomycetes</taxon>
        <taxon>Hypocreomycetidae</taxon>
        <taxon>Glomerellales</taxon>
        <taxon>Glomerellaceae</taxon>
        <taxon>Colletotrichum</taxon>
        <taxon>Colletotrichum graminicola species complex</taxon>
    </lineage>
</organism>
<dbReference type="Proteomes" id="UP001232148">
    <property type="component" value="Unassembled WGS sequence"/>
</dbReference>
<accession>A0AAD9H1Z2</accession>
<protein>
    <recommendedName>
        <fullName evidence="3">Transposase Tc1-like domain-containing protein</fullName>
    </recommendedName>
</protein>
<evidence type="ECO:0000313" key="2">
    <source>
        <dbReference type="Proteomes" id="UP001232148"/>
    </source>
</evidence>
<dbReference type="AlphaFoldDB" id="A0AAD9H1Z2"/>
<dbReference type="Pfam" id="PF13384">
    <property type="entry name" value="HTH_23"/>
    <property type="match status" value="1"/>
</dbReference>
<reference evidence="1" key="1">
    <citation type="submission" date="2021-06" db="EMBL/GenBank/DDBJ databases">
        <title>Comparative genomics, transcriptomics and evolutionary studies reveal genomic signatures of adaptation to plant cell wall in hemibiotrophic fungi.</title>
        <authorList>
            <consortium name="DOE Joint Genome Institute"/>
            <person name="Baroncelli R."/>
            <person name="Diaz J.F."/>
            <person name="Benocci T."/>
            <person name="Peng M."/>
            <person name="Battaglia E."/>
            <person name="Haridas S."/>
            <person name="Andreopoulos W."/>
            <person name="Labutti K."/>
            <person name="Pangilinan J."/>
            <person name="Floch G.L."/>
            <person name="Makela M.R."/>
            <person name="Henrissat B."/>
            <person name="Grigoriev I.V."/>
            <person name="Crouch J.A."/>
            <person name="De Vries R.P."/>
            <person name="Sukno S.A."/>
            <person name="Thon M.R."/>
        </authorList>
    </citation>
    <scope>NUCLEOTIDE SEQUENCE</scope>
    <source>
        <strain evidence="1">MAFF235873</strain>
    </source>
</reference>
<dbReference type="EMBL" id="MU843156">
    <property type="protein sequence ID" value="KAK2020928.1"/>
    <property type="molecule type" value="Genomic_DNA"/>
</dbReference>
<keyword evidence="2" id="KW-1185">Reference proteome</keyword>
<proteinExistence type="predicted"/>
<evidence type="ECO:0000313" key="1">
    <source>
        <dbReference type="EMBL" id="KAK2020928.1"/>
    </source>
</evidence>
<sequence>MAYSTRSSAVFLALRSRQIGKTADETADILGLTKSTVNRIVARAKKHGFDPSAPSFILLPKYINDAPRTSRPKKATPSIADLVIQKVCRNRYSREKTYISASTVYRILQQTGFRKTKPTRKPGLLNRIKQERLS</sequence>